<reference evidence="1 2" key="1">
    <citation type="submission" date="2015-12" db="EMBL/GenBank/DDBJ databases">
        <title>Complete genome sequence of a multi-drug resistant strain Acidovorax sp. 12322-1.</title>
        <authorList>
            <person name="Ming D."/>
            <person name="Wang M."/>
            <person name="Hu S."/>
            <person name="Zhou Y."/>
            <person name="Jiang T."/>
        </authorList>
    </citation>
    <scope>NUCLEOTIDE SEQUENCE [LARGE SCALE GENOMIC DNA]</scope>
    <source>
        <strain evidence="1 2">12322-1</strain>
    </source>
</reference>
<accession>A0A1V3THD6</accession>
<gene>
    <name evidence="1" type="ORF">AS359_08625</name>
</gene>
<organism evidence="1 2">
    <name type="scientific">Comamonas kerstersii</name>
    <dbReference type="NCBI Taxonomy" id="225992"/>
    <lineage>
        <taxon>Bacteria</taxon>
        <taxon>Pseudomonadati</taxon>
        <taxon>Pseudomonadota</taxon>
        <taxon>Betaproteobacteria</taxon>
        <taxon>Burkholderiales</taxon>
        <taxon>Comamonadaceae</taxon>
        <taxon>Comamonas</taxon>
    </lineage>
</organism>
<dbReference type="Proteomes" id="UP000053300">
    <property type="component" value="Unassembled WGS sequence"/>
</dbReference>
<dbReference type="AlphaFoldDB" id="A0A0W7Z2H2"/>
<evidence type="ECO:0000313" key="2">
    <source>
        <dbReference type="Proteomes" id="UP000053300"/>
    </source>
</evidence>
<protein>
    <submittedName>
        <fullName evidence="1">Uncharacterized protein</fullName>
    </submittedName>
</protein>
<sequence>MNNNPLLLSEIPSVMQLAFLQTAMLQSKPHLGWLGRVPDEVAVHCRTASIARNPIACGTHAVIGFEIDLLVLDGAPQALRVSEFLCKRFGRQFAESPSPNSIVNRFRAAFQSRMGIVHLRLMLCSAK</sequence>
<name>A0A0W7Z2H2_9BURK</name>
<evidence type="ECO:0000313" key="1">
    <source>
        <dbReference type="EMBL" id="KUF41629.1"/>
    </source>
</evidence>
<comment type="caution">
    <text evidence="1">The sequence shown here is derived from an EMBL/GenBank/DDBJ whole genome shotgun (WGS) entry which is preliminary data.</text>
</comment>
<proteinExistence type="predicted"/>
<dbReference type="EMBL" id="LPXH01000021">
    <property type="protein sequence ID" value="KUF41629.1"/>
    <property type="molecule type" value="Genomic_DNA"/>
</dbReference>
<accession>A0A0W7Z2H2</accession>
<keyword evidence="2" id="KW-1185">Reference proteome</keyword>